<dbReference type="CDD" id="cd01832">
    <property type="entry name" value="SGNH_hydrolase_like_1"/>
    <property type="match status" value="1"/>
</dbReference>
<dbReference type="EMBL" id="JAGQFT010000007">
    <property type="protein sequence ID" value="MBR0561329.1"/>
    <property type="molecule type" value="Genomic_DNA"/>
</dbReference>
<dbReference type="AlphaFoldDB" id="A0A8J7VSV5"/>
<dbReference type="SUPFAM" id="SSF52266">
    <property type="entry name" value="SGNH hydrolase"/>
    <property type="match status" value="1"/>
</dbReference>
<dbReference type="InterPro" id="IPR036514">
    <property type="entry name" value="SGNH_hydro_sf"/>
</dbReference>
<dbReference type="GO" id="GO:0016788">
    <property type="term" value="F:hydrolase activity, acting on ester bonds"/>
    <property type="evidence" value="ECO:0007669"/>
    <property type="project" value="UniProtKB-ARBA"/>
</dbReference>
<name>A0A8J7VSV5_9GAMM</name>
<protein>
    <submittedName>
        <fullName evidence="2">SGNH/GDSL hydrolase family protein</fullName>
    </submittedName>
</protein>
<organism evidence="2">
    <name type="scientific">Coralloluteibacterium stylophorae</name>
    <dbReference type="NCBI Taxonomy" id="1776034"/>
    <lineage>
        <taxon>Bacteria</taxon>
        <taxon>Pseudomonadati</taxon>
        <taxon>Pseudomonadota</taxon>
        <taxon>Gammaproteobacteria</taxon>
        <taxon>Lysobacterales</taxon>
        <taxon>Lysobacteraceae</taxon>
        <taxon>Coralloluteibacterium</taxon>
    </lineage>
</organism>
<proteinExistence type="predicted"/>
<dbReference type="InterPro" id="IPR013830">
    <property type="entry name" value="SGNH_hydro"/>
</dbReference>
<feature type="domain" description="SGNH hydrolase-type esterase" evidence="1">
    <location>
        <begin position="20"/>
        <end position="205"/>
    </location>
</feature>
<evidence type="ECO:0000313" key="2">
    <source>
        <dbReference type="EMBL" id="MBR0561329.1"/>
    </source>
</evidence>
<evidence type="ECO:0000259" key="1">
    <source>
        <dbReference type="Pfam" id="PF13472"/>
    </source>
</evidence>
<comment type="caution">
    <text evidence="2">The sequence shown here is derived from an EMBL/GenBank/DDBJ whole genome shotgun (WGS) entry which is preliminary data.</text>
</comment>
<dbReference type="Gene3D" id="3.40.50.1110">
    <property type="entry name" value="SGNH hydrolase"/>
    <property type="match status" value="1"/>
</dbReference>
<keyword evidence="2" id="KW-0378">Hydrolase</keyword>
<accession>A0A8J7VSV5</accession>
<dbReference type="Pfam" id="PF13472">
    <property type="entry name" value="Lipase_GDSL_2"/>
    <property type="match status" value="1"/>
</dbReference>
<reference evidence="2" key="1">
    <citation type="submission" date="2021-04" db="EMBL/GenBank/DDBJ databases">
        <authorList>
            <person name="Karlyshev A.V."/>
        </authorList>
    </citation>
    <scope>NUCLEOTIDE SEQUENCE</scope>
    <source>
        <strain evidence="2">LMG 29479</strain>
    </source>
</reference>
<gene>
    <name evidence="2" type="ORF">KB893_02165</name>
</gene>
<sequence length="222" mass="23264">MAATGSAAGADASPPVRYLALGDSYTIGEAVPEAGRWPVQLARMLRAEGVPLARPDTVATTGWTTDELDAGIDRALAGGGIAPPYGFVSLLIGVNNQYRGRGLDEYRAQFADLLERAVGFAGGRADRVLVLSIPDWGTTPFARGSGRDPARIADELDAFNAAARDIATAHGVAFVDITPLGRARADDPGRVAADGLHPSADLYRAWAQAALPTARRLLSTRD</sequence>